<dbReference type="EMBL" id="CP123443">
    <property type="protein sequence ID" value="WGK68366.1"/>
    <property type="molecule type" value="Genomic_DNA"/>
</dbReference>
<evidence type="ECO:0000313" key="2">
    <source>
        <dbReference type="Proteomes" id="UP001228690"/>
    </source>
</evidence>
<keyword evidence="2" id="KW-1185">Reference proteome</keyword>
<name>A0ABY8MES5_9SPIO</name>
<evidence type="ECO:0008006" key="3">
    <source>
        <dbReference type="Google" id="ProtNLM"/>
    </source>
</evidence>
<protein>
    <recommendedName>
        <fullName evidence="3">Tail fiber protein</fullName>
    </recommendedName>
</protein>
<dbReference type="Proteomes" id="UP001228690">
    <property type="component" value="Chromosome"/>
</dbReference>
<sequence>MARNNDTLWLPENVSITDVASGTEVSWPGTNAAGDFQGRPDDSTKAPSYLDSGWLSRVNRTFGRLFNARGSGALSHNTTVAEVASSVSPYWMEGGTYVSGSQVLHGGTWYIATGDHTATAQNAPGQSGAPWESVDYRNFNKLYPIGSLYINYSSPTNPGEAGLLGFGTWAGLPADHFPAQAGGVYVGGKTEEDGLPNITGRFGYEAWPLDRLGLDTNHHIYHKGVFHPIWNTGAGNDRATSGGSRGGACAYSFSASRSSPIYGRTSYVRPKTIGVYMWRRMA</sequence>
<organism evidence="1 2">
    <name type="scientific">Candidatus Haliotispira prima</name>
    <dbReference type="NCBI Taxonomy" id="3034016"/>
    <lineage>
        <taxon>Bacteria</taxon>
        <taxon>Pseudomonadati</taxon>
        <taxon>Spirochaetota</taxon>
        <taxon>Spirochaetia</taxon>
        <taxon>Spirochaetales</taxon>
        <taxon>Spirochaetaceae</taxon>
        <taxon>Candidatus Haliotispira</taxon>
    </lineage>
</organism>
<dbReference type="Gene3D" id="2.10.10.20">
    <property type="entry name" value="Carbohydrate-binding module superfamily 5/12"/>
    <property type="match status" value="1"/>
</dbReference>
<reference evidence="1 2" key="1">
    <citation type="submission" date="2023-04" db="EMBL/GenBank/DDBJ databases">
        <title>Spirochaete genome identified in red abalone sample constitutes a novel genus.</title>
        <authorList>
            <person name="Sharma S.P."/>
            <person name="Purcell C.M."/>
            <person name="Hyde J.R."/>
            <person name="Severin A.J."/>
        </authorList>
    </citation>
    <scope>NUCLEOTIDE SEQUENCE [LARGE SCALE GENOMIC DNA]</scope>
    <source>
        <strain evidence="1 2">SP-2023</strain>
    </source>
</reference>
<proteinExistence type="predicted"/>
<gene>
    <name evidence="1" type="ORF">P0082_07710</name>
</gene>
<dbReference type="RefSeq" id="WP_326926542.1">
    <property type="nucleotide sequence ID" value="NZ_CP123443.1"/>
</dbReference>
<evidence type="ECO:0000313" key="1">
    <source>
        <dbReference type="EMBL" id="WGK68366.1"/>
    </source>
</evidence>
<dbReference type="SUPFAM" id="SSF51055">
    <property type="entry name" value="Carbohydrate binding domain"/>
    <property type="match status" value="1"/>
</dbReference>
<accession>A0ABY8MES5</accession>
<dbReference type="InterPro" id="IPR036573">
    <property type="entry name" value="CBM_sf_5/12"/>
</dbReference>